<dbReference type="GO" id="GO:0045504">
    <property type="term" value="F:dynein heavy chain binding"/>
    <property type="evidence" value="ECO:0007669"/>
    <property type="project" value="TreeGrafter"/>
</dbReference>
<evidence type="ECO:0000256" key="6">
    <source>
        <dbReference type="ARBA" id="ARBA00023069"/>
    </source>
</evidence>
<keyword evidence="6" id="KW-0969">Cilium</keyword>
<evidence type="ECO:0000256" key="3">
    <source>
        <dbReference type="ARBA" id="ARBA00022574"/>
    </source>
</evidence>
<gene>
    <name evidence="14" type="ORF">WJX84_001023</name>
</gene>
<dbReference type="EMBL" id="JALJOV010000021">
    <property type="protein sequence ID" value="KAK9868585.1"/>
    <property type="molecule type" value="Genomic_DNA"/>
</dbReference>
<comment type="subcellular location">
    <subcellularLocation>
        <location evidence="1">Cytoplasm</location>
        <location evidence="1">Cytoskeleton</location>
        <location evidence="1">Flagellum axoneme</location>
    </subcellularLocation>
    <subcellularLocation>
        <location evidence="9">Dynein axonemal particle</location>
    </subcellularLocation>
</comment>
<feature type="region of interest" description="Disordered" evidence="13">
    <location>
        <begin position="616"/>
        <end position="721"/>
    </location>
</feature>
<dbReference type="SMART" id="SM00320">
    <property type="entry name" value="WD40"/>
    <property type="match status" value="3"/>
</dbReference>
<evidence type="ECO:0000256" key="12">
    <source>
        <dbReference type="PROSITE-ProRule" id="PRU00221"/>
    </source>
</evidence>
<keyword evidence="7" id="KW-0206">Cytoskeleton</keyword>
<dbReference type="PANTHER" id="PTHR12442">
    <property type="entry name" value="DYNEIN INTERMEDIATE CHAIN"/>
    <property type="match status" value="1"/>
</dbReference>
<dbReference type="PROSITE" id="PS50082">
    <property type="entry name" value="WD_REPEATS_2"/>
    <property type="match status" value="1"/>
</dbReference>
<evidence type="ECO:0000256" key="9">
    <source>
        <dbReference type="ARBA" id="ARBA00024190"/>
    </source>
</evidence>
<keyword evidence="2" id="KW-0963">Cytoplasm</keyword>
<dbReference type="InterPro" id="IPR015943">
    <property type="entry name" value="WD40/YVTN_repeat-like_dom_sf"/>
</dbReference>
<name>A0AAW1TGC9_9CHLO</name>
<feature type="compositionally biased region" description="Basic and acidic residues" evidence="13">
    <location>
        <begin position="327"/>
        <end position="337"/>
    </location>
</feature>
<comment type="caution">
    <text evidence="14">The sequence shown here is derived from an EMBL/GenBank/DDBJ whole genome shotgun (WGS) entry which is preliminary data.</text>
</comment>
<dbReference type="Proteomes" id="UP001485043">
    <property type="component" value="Unassembled WGS sequence"/>
</dbReference>
<dbReference type="InterPro" id="IPR050687">
    <property type="entry name" value="Dynein_IC"/>
</dbReference>
<organism evidence="14 15">
    <name type="scientific">Apatococcus fuscideae</name>
    <dbReference type="NCBI Taxonomy" id="2026836"/>
    <lineage>
        <taxon>Eukaryota</taxon>
        <taxon>Viridiplantae</taxon>
        <taxon>Chlorophyta</taxon>
        <taxon>core chlorophytes</taxon>
        <taxon>Trebouxiophyceae</taxon>
        <taxon>Chlorellales</taxon>
        <taxon>Chlorellaceae</taxon>
        <taxon>Apatococcus</taxon>
    </lineage>
</organism>
<keyword evidence="15" id="KW-1185">Reference proteome</keyword>
<feature type="repeat" description="WD" evidence="12">
    <location>
        <begin position="770"/>
        <end position="803"/>
    </location>
</feature>
<dbReference type="AlphaFoldDB" id="A0AAW1TGC9"/>
<feature type="region of interest" description="Disordered" evidence="13">
    <location>
        <begin position="379"/>
        <end position="401"/>
    </location>
</feature>
<dbReference type="SUPFAM" id="SSF50978">
    <property type="entry name" value="WD40 repeat-like"/>
    <property type="match status" value="1"/>
</dbReference>
<sequence>MRKSVLSPRKEHDAESGNRSSLDKGPAQARQSVRQSSRYGGSRMSMRPSAARASKIGGRGTEVGLVGDHKVVDAEGKDRTPKPMLVFRAPGPLKAAGSVMGSDSFQDTGFGLGRMSSNASSMMAGGFGGRLSTQQSMNFGVPSLHTGSPIANSELWDFESESANGSPRGSESGMGSARGPMGVIKEGDEGGGRAGMARPGAVAVTPEALESAHSVRLIESANHWIWTLPGSLVPASGSDAASVTSANVRYATLLREREGNDRQVHGEAQTLNPLLKAKETQTEARSTSTAECQVGNVELQATEAENDGSQDMLEASASQQQRPMSRKQQEGAEKDDGFQPSPDLTASLLASSNFENMAVLGNLNPGSGLESTRSSFAEHGGLEHQGSSASSLAPFGLGRDSSGMQGGLTSAVVSLRTTRDQAGQTNPLGLLPSLPQLLAVMEAALLQRTHQPHFLAYRDMHPLWAPQPTQPTRPQQLPASASEEEDLALPDSAAASTPRDLSKEESMSNTTGSAQLRVLWEWSSQWGQDLATTCMAWNKDGTVQLHDVKSRQAAPTESSKVGHAKHSEAVAQVRWVDRGPDHAELLISISPDGRVTSWSLSEGLAYTDLMKLRRVASQQTPRARPAQHAAQGWAPHPPGTGSKPGTSGMKSSVGSGRPGSPVPAVTGPNPRASLLARPGSPDLPMPSSRGVAHGKDMTRVASPPRGPKPGGMPGGRRLAGMRADSSLSRAASGWCLAFNPREPRTYLAGTEEGLVHRCSVTYSEQYLSTYSGHMGPVTALQWCPFRPSLFLSASADWTLKLWEEGQMRPVLTMQAVNEEVNDAAWCPARSTVLASATAGGRLELWDLAQSVVKPAALYCAPQGVRLACLMFAQDAPVIMAGMSNGNVAVIRVHDVYDWDASSSSQEAALKAALEANVVKSPQSTAGA</sequence>
<proteinExistence type="predicted"/>
<evidence type="ECO:0000256" key="10">
    <source>
        <dbReference type="ARBA" id="ARBA00040002"/>
    </source>
</evidence>
<feature type="region of interest" description="Disordered" evidence="13">
    <location>
        <begin position="160"/>
        <end position="182"/>
    </location>
</feature>
<dbReference type="GO" id="GO:0005858">
    <property type="term" value="C:axonemal dynein complex"/>
    <property type="evidence" value="ECO:0007669"/>
    <property type="project" value="TreeGrafter"/>
</dbReference>
<evidence type="ECO:0000313" key="15">
    <source>
        <dbReference type="Proteomes" id="UP001485043"/>
    </source>
</evidence>
<feature type="compositionally biased region" description="Low complexity" evidence="13">
    <location>
        <begin position="34"/>
        <end position="47"/>
    </location>
</feature>
<evidence type="ECO:0000256" key="1">
    <source>
        <dbReference type="ARBA" id="ARBA00004611"/>
    </source>
</evidence>
<keyword evidence="5" id="KW-0282">Flagellum</keyword>
<keyword evidence="3 12" id="KW-0853">WD repeat</keyword>
<keyword evidence="4" id="KW-0677">Repeat</keyword>
<feature type="region of interest" description="Disordered" evidence="13">
    <location>
        <begin position="259"/>
        <end position="345"/>
    </location>
</feature>
<evidence type="ECO:0000313" key="14">
    <source>
        <dbReference type="EMBL" id="KAK9868585.1"/>
    </source>
</evidence>
<keyword evidence="8" id="KW-0966">Cell projection</keyword>
<dbReference type="GO" id="GO:0003341">
    <property type="term" value="P:cilium movement"/>
    <property type="evidence" value="ECO:0007669"/>
    <property type="project" value="TreeGrafter"/>
</dbReference>
<reference evidence="14 15" key="1">
    <citation type="journal article" date="2024" name="Nat. Commun.">
        <title>Phylogenomics reveals the evolutionary origins of lichenization in chlorophyte algae.</title>
        <authorList>
            <person name="Puginier C."/>
            <person name="Libourel C."/>
            <person name="Otte J."/>
            <person name="Skaloud P."/>
            <person name="Haon M."/>
            <person name="Grisel S."/>
            <person name="Petersen M."/>
            <person name="Berrin J.G."/>
            <person name="Delaux P.M."/>
            <person name="Dal Grande F."/>
            <person name="Keller J."/>
        </authorList>
    </citation>
    <scope>NUCLEOTIDE SEQUENCE [LARGE SCALE GENOMIC DNA]</scope>
    <source>
        <strain evidence="14 15">SAG 2523</strain>
    </source>
</reference>
<dbReference type="Pfam" id="PF00400">
    <property type="entry name" value="WD40"/>
    <property type="match status" value="1"/>
</dbReference>
<dbReference type="GO" id="GO:0045503">
    <property type="term" value="F:dynein light chain binding"/>
    <property type="evidence" value="ECO:0007669"/>
    <property type="project" value="TreeGrafter"/>
</dbReference>
<dbReference type="PANTHER" id="PTHR12442:SF12">
    <property type="entry name" value="DYNEIN AXONEMAL INTERMEDIATE CHAIN 4"/>
    <property type="match status" value="1"/>
</dbReference>
<feature type="compositionally biased region" description="Low complexity" evidence="13">
    <location>
        <begin position="639"/>
        <end position="665"/>
    </location>
</feature>
<evidence type="ECO:0000256" key="8">
    <source>
        <dbReference type="ARBA" id="ARBA00023273"/>
    </source>
</evidence>
<evidence type="ECO:0000256" key="5">
    <source>
        <dbReference type="ARBA" id="ARBA00022846"/>
    </source>
</evidence>
<dbReference type="GO" id="GO:0120293">
    <property type="term" value="C:dynein axonemal particle"/>
    <property type="evidence" value="ECO:0007669"/>
    <property type="project" value="UniProtKB-SubCell"/>
</dbReference>
<dbReference type="InterPro" id="IPR001680">
    <property type="entry name" value="WD40_rpt"/>
</dbReference>
<dbReference type="Gene3D" id="2.130.10.10">
    <property type="entry name" value="YVTN repeat-like/Quinoprotein amine dehydrogenase"/>
    <property type="match status" value="2"/>
</dbReference>
<accession>A0AAW1TGC9</accession>
<evidence type="ECO:0000256" key="13">
    <source>
        <dbReference type="SAM" id="MobiDB-lite"/>
    </source>
</evidence>
<dbReference type="PROSITE" id="PS50294">
    <property type="entry name" value="WD_REPEATS_REGION"/>
    <property type="match status" value="1"/>
</dbReference>
<evidence type="ECO:0000256" key="4">
    <source>
        <dbReference type="ARBA" id="ARBA00022737"/>
    </source>
</evidence>
<feature type="region of interest" description="Disordered" evidence="13">
    <location>
        <begin position="465"/>
        <end position="510"/>
    </location>
</feature>
<protein>
    <recommendedName>
        <fullName evidence="10">Dynein axonemal intermediate chain 4</fullName>
    </recommendedName>
    <alternativeName>
        <fullName evidence="11">WD repeat-containing protein 78</fullName>
    </alternativeName>
</protein>
<evidence type="ECO:0000256" key="7">
    <source>
        <dbReference type="ARBA" id="ARBA00023212"/>
    </source>
</evidence>
<feature type="region of interest" description="Disordered" evidence="13">
    <location>
        <begin position="1"/>
        <end position="62"/>
    </location>
</feature>
<evidence type="ECO:0000256" key="2">
    <source>
        <dbReference type="ARBA" id="ARBA00022490"/>
    </source>
</evidence>
<dbReference type="InterPro" id="IPR036322">
    <property type="entry name" value="WD40_repeat_dom_sf"/>
</dbReference>
<feature type="compositionally biased region" description="Low complexity" evidence="13">
    <location>
        <begin position="466"/>
        <end position="476"/>
    </location>
</feature>
<evidence type="ECO:0000256" key="11">
    <source>
        <dbReference type="ARBA" id="ARBA00041557"/>
    </source>
</evidence>